<feature type="compositionally biased region" description="Polar residues" evidence="1">
    <location>
        <begin position="82"/>
        <end position="95"/>
    </location>
</feature>
<reference evidence="2" key="1">
    <citation type="journal article" date="2013" name="BMC Genomics">
        <title>Unscrambling butterfly oogenesis.</title>
        <authorList>
            <person name="Carter J.M."/>
            <person name="Baker S.C."/>
            <person name="Pink R."/>
            <person name="Carter D.R."/>
            <person name="Collins A."/>
            <person name="Tomlin J."/>
            <person name="Gibbs M."/>
            <person name="Breuker C.J."/>
        </authorList>
    </citation>
    <scope>NUCLEOTIDE SEQUENCE</scope>
    <source>
        <tissue evidence="2">Ovary</tissue>
    </source>
</reference>
<dbReference type="EMBL" id="GAIX01002899">
    <property type="protein sequence ID" value="JAA89661.1"/>
    <property type="molecule type" value="Transcribed_RNA"/>
</dbReference>
<feature type="compositionally biased region" description="Basic residues" evidence="1">
    <location>
        <begin position="131"/>
        <end position="142"/>
    </location>
</feature>
<sequence length="150" mass="15931">SSTLEQLREFDMVLEQVKERSTVQPNSNSNGTFTKVQTPTTDTSDGTSVTSTVTESTQQVLYSIGSNQSLNVAYINRKTVATAPTTSTFVRSPDSSGVIESPSSSHSQIPHTVTSESTLNEASAQPSQAKPAKHASKSKSKSKSSNPPQP</sequence>
<feature type="non-terminal residue" evidence="2">
    <location>
        <position position="150"/>
    </location>
</feature>
<accession>S4PBA5</accession>
<reference evidence="2" key="2">
    <citation type="submission" date="2013-05" db="EMBL/GenBank/DDBJ databases">
        <authorList>
            <person name="Carter J.-M."/>
            <person name="Baker S.C."/>
            <person name="Pink R."/>
            <person name="Carter D.R.F."/>
            <person name="Collins A."/>
            <person name="Tomlin J."/>
            <person name="Gibbs M."/>
            <person name="Breuker C.J."/>
        </authorList>
    </citation>
    <scope>NUCLEOTIDE SEQUENCE</scope>
    <source>
        <tissue evidence="2">Ovary</tissue>
    </source>
</reference>
<feature type="region of interest" description="Disordered" evidence="1">
    <location>
        <begin position="19"/>
        <end position="51"/>
    </location>
</feature>
<proteinExistence type="predicted"/>
<name>S4PBA5_9NEOP</name>
<organism evidence="2">
    <name type="scientific">Pararge aegeria</name>
    <name type="common">speckled wood butterfly</name>
    <dbReference type="NCBI Taxonomy" id="116150"/>
    <lineage>
        <taxon>Eukaryota</taxon>
        <taxon>Metazoa</taxon>
        <taxon>Ecdysozoa</taxon>
        <taxon>Arthropoda</taxon>
        <taxon>Hexapoda</taxon>
        <taxon>Insecta</taxon>
        <taxon>Pterygota</taxon>
        <taxon>Neoptera</taxon>
        <taxon>Endopterygota</taxon>
        <taxon>Lepidoptera</taxon>
        <taxon>Glossata</taxon>
        <taxon>Ditrysia</taxon>
        <taxon>Papilionoidea</taxon>
        <taxon>Nymphalidae</taxon>
        <taxon>Satyrinae</taxon>
        <taxon>Satyrini</taxon>
        <taxon>Parargina</taxon>
        <taxon>Pararge</taxon>
    </lineage>
</organism>
<dbReference type="AlphaFoldDB" id="S4PBA5"/>
<feature type="region of interest" description="Disordered" evidence="1">
    <location>
        <begin position="80"/>
        <end position="150"/>
    </location>
</feature>
<evidence type="ECO:0000256" key="1">
    <source>
        <dbReference type="SAM" id="MobiDB-lite"/>
    </source>
</evidence>
<feature type="non-terminal residue" evidence="2">
    <location>
        <position position="1"/>
    </location>
</feature>
<feature type="compositionally biased region" description="Low complexity" evidence="1">
    <location>
        <begin position="36"/>
        <end position="51"/>
    </location>
</feature>
<feature type="compositionally biased region" description="Polar residues" evidence="1">
    <location>
        <begin position="22"/>
        <end position="35"/>
    </location>
</feature>
<protein>
    <submittedName>
        <fullName evidence="2">Uncharacterized protein</fullName>
    </submittedName>
</protein>
<evidence type="ECO:0000313" key="2">
    <source>
        <dbReference type="EMBL" id="JAA89661.1"/>
    </source>
</evidence>
<feature type="compositionally biased region" description="Polar residues" evidence="1">
    <location>
        <begin position="101"/>
        <end position="125"/>
    </location>
</feature>